<dbReference type="PANTHER" id="PTHR42855:SF2">
    <property type="entry name" value="DRUG RESISTANCE ABC TRANSPORTER,ATP-BINDING PROTEIN"/>
    <property type="match status" value="1"/>
</dbReference>
<dbReference type="InterPro" id="IPR003439">
    <property type="entry name" value="ABC_transporter-like_ATP-bd"/>
</dbReference>
<dbReference type="InterPro" id="IPR017871">
    <property type="entry name" value="ABC_transporter-like_CS"/>
</dbReference>
<organism evidence="5 6">
    <name type="scientific">Halobacillus alkaliphilus</name>
    <dbReference type="NCBI Taxonomy" id="396056"/>
    <lineage>
        <taxon>Bacteria</taxon>
        <taxon>Bacillati</taxon>
        <taxon>Bacillota</taxon>
        <taxon>Bacilli</taxon>
        <taxon>Bacillales</taxon>
        <taxon>Bacillaceae</taxon>
        <taxon>Halobacillus</taxon>
    </lineage>
</organism>
<dbReference type="OrthoDB" id="9760950at2"/>
<dbReference type="Pfam" id="PF00005">
    <property type="entry name" value="ABC_tran"/>
    <property type="match status" value="2"/>
</dbReference>
<dbReference type="Proteomes" id="UP000198897">
    <property type="component" value="Unassembled WGS sequence"/>
</dbReference>
<name>A0A1I2RQZ5_9BACI</name>
<evidence type="ECO:0000256" key="2">
    <source>
        <dbReference type="ARBA" id="ARBA00022840"/>
    </source>
</evidence>
<dbReference type="NCBIfam" id="NF000355">
    <property type="entry name" value="ribo_prot_ABC_F"/>
    <property type="match status" value="1"/>
</dbReference>
<dbReference type="SMART" id="SM00382">
    <property type="entry name" value="AAA"/>
    <property type="match status" value="2"/>
</dbReference>
<feature type="compositionally biased region" description="Basic residues" evidence="3">
    <location>
        <begin position="198"/>
        <end position="208"/>
    </location>
</feature>
<evidence type="ECO:0000256" key="3">
    <source>
        <dbReference type="SAM" id="MobiDB-lite"/>
    </source>
</evidence>
<dbReference type="AlphaFoldDB" id="A0A1I2RQZ5"/>
<sequence>MLLMYAKNIHYSIGERTLLDIKELAIHEGEKIGLVGRNGQGKTMLLRYLTGELDILPQVKWYTAYDRLEQIHKETKEERQSGGERTLAKLEAIFQDAARLLFLDEPTNDLDWSRVEEVEERLRKHSGACVIVSHDRTLLDRTCHKIWELEKGKIREFNGNYSFYLQQKEQERDQQMEKHVQYLQEKKRIENRIEQKRTQSKGMRKPPRRMGNSEWQLGKNKAAARQKKVERTGKTLERRLDRLDRADKPFEWDQVKLEMDHLSKIHSRYICQLREVNIQAGDRFLFHIDDILLKTGSKTAFIGANGAGKSTFLQYLLNHHKKLFPKGVKTEYFHQNMGALPDEETVLGYVSKTSCLEESVVRIILARLRFYEEAIHKKIHVLSGGERVKLVLARMLVSEAQLLILDEPTNHLDIEAIEALQKLVQDYPGTILYVTHDRTFVEKTADQLWIIEQEKLNYFDGTWQEWQEALSKPQKAEEDVYNLMTLETKLSELISRLSMPGMSEDRTLLEKEYENTLELLKQLKQDT</sequence>
<proteinExistence type="predicted"/>
<evidence type="ECO:0000313" key="6">
    <source>
        <dbReference type="Proteomes" id="UP000198897"/>
    </source>
</evidence>
<reference evidence="6" key="1">
    <citation type="submission" date="2016-10" db="EMBL/GenBank/DDBJ databases">
        <authorList>
            <person name="Varghese N."/>
            <person name="Submissions S."/>
        </authorList>
    </citation>
    <scope>NUCLEOTIDE SEQUENCE [LARGE SCALE GENOMIC DNA]</scope>
    <source>
        <strain evidence="6">FP5</strain>
    </source>
</reference>
<keyword evidence="1" id="KW-0547">Nucleotide-binding</keyword>
<dbReference type="Gene3D" id="3.40.50.300">
    <property type="entry name" value="P-loop containing nucleotide triphosphate hydrolases"/>
    <property type="match status" value="3"/>
</dbReference>
<dbReference type="PROSITE" id="PS50893">
    <property type="entry name" value="ABC_TRANSPORTER_2"/>
    <property type="match status" value="1"/>
</dbReference>
<protein>
    <submittedName>
        <fullName evidence="5">Macrolide transport system ATP-binding/permease protein/pleuromutilin/lincosamide/streptogramin A transport system ATP-binding/permease protein</fullName>
    </submittedName>
</protein>
<dbReference type="GO" id="GO:0016887">
    <property type="term" value="F:ATP hydrolysis activity"/>
    <property type="evidence" value="ECO:0007669"/>
    <property type="project" value="InterPro"/>
</dbReference>
<accession>A0A1I2RQZ5</accession>
<dbReference type="InterPro" id="IPR051309">
    <property type="entry name" value="ABCF_ATPase"/>
</dbReference>
<dbReference type="SUPFAM" id="SSF52540">
    <property type="entry name" value="P-loop containing nucleoside triphosphate hydrolases"/>
    <property type="match status" value="2"/>
</dbReference>
<dbReference type="PANTHER" id="PTHR42855">
    <property type="entry name" value="ABC TRANSPORTER ATP-BINDING SUBUNIT"/>
    <property type="match status" value="1"/>
</dbReference>
<keyword evidence="2 5" id="KW-0067">ATP-binding</keyword>
<dbReference type="GO" id="GO:0005524">
    <property type="term" value="F:ATP binding"/>
    <property type="evidence" value="ECO:0007669"/>
    <property type="project" value="UniProtKB-KW"/>
</dbReference>
<gene>
    <name evidence="5" type="ORF">SAMN05216353_14224</name>
</gene>
<feature type="domain" description="ABC transporter" evidence="4">
    <location>
        <begin position="271"/>
        <end position="478"/>
    </location>
</feature>
<dbReference type="PROSITE" id="PS00211">
    <property type="entry name" value="ABC_TRANSPORTER_1"/>
    <property type="match status" value="1"/>
</dbReference>
<dbReference type="RefSeq" id="WP_089753862.1">
    <property type="nucleotide sequence ID" value="NZ_FOOG01000042.1"/>
</dbReference>
<feature type="region of interest" description="Disordered" evidence="3">
    <location>
        <begin position="192"/>
        <end position="230"/>
    </location>
</feature>
<dbReference type="InterPro" id="IPR027417">
    <property type="entry name" value="P-loop_NTPase"/>
</dbReference>
<dbReference type="CDD" id="cd03221">
    <property type="entry name" value="ABCF_EF-3"/>
    <property type="match status" value="2"/>
</dbReference>
<evidence type="ECO:0000259" key="4">
    <source>
        <dbReference type="PROSITE" id="PS50893"/>
    </source>
</evidence>
<keyword evidence="6" id="KW-1185">Reference proteome</keyword>
<evidence type="ECO:0000256" key="1">
    <source>
        <dbReference type="ARBA" id="ARBA00022741"/>
    </source>
</evidence>
<dbReference type="InterPro" id="IPR003593">
    <property type="entry name" value="AAA+_ATPase"/>
</dbReference>
<dbReference type="EMBL" id="FOOG01000042">
    <property type="protein sequence ID" value="SFG42880.1"/>
    <property type="molecule type" value="Genomic_DNA"/>
</dbReference>
<evidence type="ECO:0000313" key="5">
    <source>
        <dbReference type="EMBL" id="SFG42880.1"/>
    </source>
</evidence>